<dbReference type="GO" id="GO:0016757">
    <property type="term" value="F:glycosyltransferase activity"/>
    <property type="evidence" value="ECO:0007669"/>
    <property type="project" value="UniProtKB-KW"/>
</dbReference>
<dbReference type="OrthoDB" id="9792269at2"/>
<dbReference type="Pfam" id="PF00534">
    <property type="entry name" value="Glycos_transf_1"/>
    <property type="match status" value="1"/>
</dbReference>
<dbReference type="CDD" id="cd03809">
    <property type="entry name" value="GT4_MtfB-like"/>
    <property type="match status" value="1"/>
</dbReference>
<feature type="domain" description="Glycosyl transferase family 1" evidence="2">
    <location>
        <begin position="177"/>
        <end position="316"/>
    </location>
</feature>
<dbReference type="PANTHER" id="PTHR46401:SF2">
    <property type="entry name" value="GLYCOSYLTRANSFERASE WBBK-RELATED"/>
    <property type="match status" value="1"/>
</dbReference>
<dbReference type="Proteomes" id="UP000257080">
    <property type="component" value="Unassembled WGS sequence"/>
</dbReference>
<organism evidence="3 4">
    <name type="scientific">Subtercola boreus</name>
    <dbReference type="NCBI Taxonomy" id="120213"/>
    <lineage>
        <taxon>Bacteria</taxon>
        <taxon>Bacillati</taxon>
        <taxon>Actinomycetota</taxon>
        <taxon>Actinomycetes</taxon>
        <taxon>Micrococcales</taxon>
        <taxon>Microbacteriaceae</taxon>
        <taxon>Subtercola</taxon>
    </lineage>
</organism>
<accession>A0A3E0W928</accession>
<dbReference type="PANTHER" id="PTHR46401">
    <property type="entry name" value="GLYCOSYLTRANSFERASE WBBK-RELATED"/>
    <property type="match status" value="1"/>
</dbReference>
<dbReference type="RefSeq" id="WP_116419497.1">
    <property type="nucleotide sequence ID" value="NZ_NBXC01000027.1"/>
</dbReference>
<gene>
    <name evidence="3" type="ORF">B7R25_13540</name>
</gene>
<comment type="caution">
    <text evidence="3">The sequence shown here is derived from an EMBL/GenBank/DDBJ whole genome shotgun (WGS) entry which is preliminary data.</text>
</comment>
<dbReference type="GO" id="GO:0009103">
    <property type="term" value="P:lipopolysaccharide biosynthetic process"/>
    <property type="evidence" value="ECO:0007669"/>
    <property type="project" value="TreeGrafter"/>
</dbReference>
<reference evidence="3 4" key="1">
    <citation type="submission" date="2017-04" db="EMBL/GenBank/DDBJ databases">
        <title>Comparative genome analysis of Subtercola boreus.</title>
        <authorList>
            <person name="Cho Y.-J."/>
            <person name="Cho A."/>
            <person name="Kim O.-S."/>
            <person name="Lee J.-I."/>
        </authorList>
    </citation>
    <scope>NUCLEOTIDE SEQUENCE [LARGE SCALE GENOMIC DNA]</scope>
    <source>
        <strain evidence="3 4">P28004</strain>
    </source>
</reference>
<dbReference type="SUPFAM" id="SSF53756">
    <property type="entry name" value="UDP-Glycosyltransferase/glycogen phosphorylase"/>
    <property type="match status" value="1"/>
</dbReference>
<proteinExistence type="predicted"/>
<protein>
    <submittedName>
        <fullName evidence="3">Mannosyltransferase</fullName>
    </submittedName>
</protein>
<evidence type="ECO:0000313" key="3">
    <source>
        <dbReference type="EMBL" id="RFA25398.1"/>
    </source>
</evidence>
<evidence type="ECO:0000256" key="1">
    <source>
        <dbReference type="ARBA" id="ARBA00022679"/>
    </source>
</evidence>
<dbReference type="InterPro" id="IPR001296">
    <property type="entry name" value="Glyco_trans_1"/>
</dbReference>
<keyword evidence="1 3" id="KW-0808">Transferase</keyword>
<evidence type="ECO:0000259" key="2">
    <source>
        <dbReference type="Pfam" id="PF00534"/>
    </source>
</evidence>
<sequence>MAGSRRITVNGSFRPQPISGQQRYAREIADRVADSASATEVEPGPWFAARGLRTWAWVMGILPFSTARNVLLTLTSRGPLVHPRHVVVVHDIFVLTNPEWYSKAYVLSHAPLLRAQLRTAKAVVAVSEPVARQVAAAALTKAPIVVAPNAPSTLFLDAAEKNAADVPPVLERLGVQGDSYLLVVGNLDPRKNLERLSRAYSAIDPHLRARFPLVVVGGVNATVFASVGISWPAEVVLAGYVDDAELAVLYRSARGVVFPSLAEGFGLPMVEAAVSGARLAVSDIEIFHWIAGENVAYFDPTSEPAITRALTELVTTDASDGRAFAADIRARFDWNTSARTIAQACRRVAER</sequence>
<keyword evidence="3" id="KW-0328">Glycosyltransferase</keyword>
<dbReference type="Gene3D" id="3.40.50.2000">
    <property type="entry name" value="Glycogen Phosphorylase B"/>
    <property type="match status" value="2"/>
</dbReference>
<name>A0A3E0W928_9MICO</name>
<dbReference type="EMBL" id="NBXE01000031">
    <property type="protein sequence ID" value="RFA25398.1"/>
    <property type="molecule type" value="Genomic_DNA"/>
</dbReference>
<evidence type="ECO:0000313" key="4">
    <source>
        <dbReference type="Proteomes" id="UP000257080"/>
    </source>
</evidence>
<dbReference type="AlphaFoldDB" id="A0A3E0W928"/>